<dbReference type="Pfam" id="PF01758">
    <property type="entry name" value="SBF"/>
    <property type="match status" value="1"/>
</dbReference>
<feature type="transmembrane region" description="Helical" evidence="7">
    <location>
        <begin position="365"/>
        <end position="389"/>
    </location>
</feature>
<dbReference type="Proteomes" id="UP000749559">
    <property type="component" value="Unassembled WGS sequence"/>
</dbReference>
<keyword evidence="4" id="KW-0769">Symport</keyword>
<name>A0A8S4MV56_OWEFU</name>
<dbReference type="Gene3D" id="1.20.1530.20">
    <property type="match status" value="1"/>
</dbReference>
<gene>
    <name evidence="8" type="ORF">OFUS_LOCUS257</name>
</gene>
<evidence type="ECO:0000256" key="2">
    <source>
        <dbReference type="ARBA" id="ARBA00006528"/>
    </source>
</evidence>
<dbReference type="PANTHER" id="PTHR10361:SF28">
    <property type="entry name" value="P3 PROTEIN-RELATED"/>
    <property type="match status" value="1"/>
</dbReference>
<evidence type="ECO:0000256" key="5">
    <source>
        <dbReference type="ARBA" id="ARBA00022989"/>
    </source>
</evidence>
<dbReference type="EMBL" id="CAIIXF020000001">
    <property type="protein sequence ID" value="CAH1772496.1"/>
    <property type="molecule type" value="Genomic_DNA"/>
</dbReference>
<dbReference type="InterPro" id="IPR002657">
    <property type="entry name" value="BilAc:Na_symport/Acr3"/>
</dbReference>
<dbReference type="PANTHER" id="PTHR10361">
    <property type="entry name" value="SODIUM-BILE ACID COTRANSPORTER"/>
    <property type="match status" value="1"/>
</dbReference>
<feature type="transmembrane region" description="Helical" evidence="7">
    <location>
        <begin position="202"/>
        <end position="223"/>
    </location>
</feature>
<evidence type="ECO:0000256" key="6">
    <source>
        <dbReference type="ARBA" id="ARBA00023136"/>
    </source>
</evidence>
<comment type="subcellular location">
    <subcellularLocation>
        <location evidence="1">Membrane</location>
        <topology evidence="1">Multi-pass membrane protein</topology>
    </subcellularLocation>
</comment>
<keyword evidence="4" id="KW-0813">Transport</keyword>
<comment type="caution">
    <text evidence="8">The sequence shown here is derived from an EMBL/GenBank/DDBJ whole genome shotgun (WGS) entry which is preliminary data.</text>
</comment>
<keyword evidence="6 7" id="KW-0472">Membrane</keyword>
<keyword evidence="3 7" id="KW-0812">Transmembrane</keyword>
<dbReference type="OrthoDB" id="203097at2759"/>
<protein>
    <submittedName>
        <fullName evidence="8">Uncharacterized protein</fullName>
    </submittedName>
</protein>
<feature type="transmembrane region" description="Helical" evidence="7">
    <location>
        <begin position="334"/>
        <end position="353"/>
    </location>
</feature>
<feature type="transmembrane region" description="Helical" evidence="7">
    <location>
        <begin position="103"/>
        <end position="124"/>
    </location>
</feature>
<keyword evidence="9" id="KW-1185">Reference proteome</keyword>
<feature type="transmembrane region" description="Helical" evidence="7">
    <location>
        <begin position="301"/>
        <end position="322"/>
    </location>
</feature>
<evidence type="ECO:0000256" key="3">
    <source>
        <dbReference type="ARBA" id="ARBA00022692"/>
    </source>
</evidence>
<proteinExistence type="inferred from homology"/>
<organism evidence="8 9">
    <name type="scientific">Owenia fusiformis</name>
    <name type="common">Polychaete worm</name>
    <dbReference type="NCBI Taxonomy" id="6347"/>
    <lineage>
        <taxon>Eukaryota</taxon>
        <taxon>Metazoa</taxon>
        <taxon>Spiralia</taxon>
        <taxon>Lophotrochozoa</taxon>
        <taxon>Annelida</taxon>
        <taxon>Polychaeta</taxon>
        <taxon>Sedentaria</taxon>
        <taxon>Canalipalpata</taxon>
        <taxon>Sabellida</taxon>
        <taxon>Oweniida</taxon>
        <taxon>Oweniidae</taxon>
        <taxon>Owenia</taxon>
    </lineage>
</organism>
<evidence type="ECO:0000256" key="1">
    <source>
        <dbReference type="ARBA" id="ARBA00004141"/>
    </source>
</evidence>
<reference evidence="8" key="1">
    <citation type="submission" date="2022-03" db="EMBL/GenBank/DDBJ databases">
        <authorList>
            <person name="Martin C."/>
        </authorList>
    </citation>
    <scope>NUCLEOTIDE SEQUENCE</scope>
</reference>
<dbReference type="InterPro" id="IPR004710">
    <property type="entry name" value="Bilac:Na_transpt"/>
</dbReference>
<evidence type="ECO:0000313" key="9">
    <source>
        <dbReference type="Proteomes" id="UP000749559"/>
    </source>
</evidence>
<evidence type="ECO:0000256" key="4">
    <source>
        <dbReference type="ARBA" id="ARBA00022847"/>
    </source>
</evidence>
<dbReference type="AlphaFoldDB" id="A0A8S4MV56"/>
<comment type="similarity">
    <text evidence="2">Belongs to the bile acid:sodium symporter (BASS) (TC 2.A.28) family.</text>
</comment>
<feature type="transmembrane region" description="Helical" evidence="7">
    <location>
        <begin position="267"/>
        <end position="289"/>
    </location>
</feature>
<feature type="transmembrane region" description="Helical" evidence="7">
    <location>
        <begin position="169"/>
        <end position="190"/>
    </location>
</feature>
<dbReference type="GO" id="GO:0016020">
    <property type="term" value="C:membrane"/>
    <property type="evidence" value="ECO:0007669"/>
    <property type="project" value="UniProtKB-SubCell"/>
</dbReference>
<evidence type="ECO:0000313" key="8">
    <source>
        <dbReference type="EMBL" id="CAH1772496.1"/>
    </source>
</evidence>
<dbReference type="GO" id="GO:0015293">
    <property type="term" value="F:symporter activity"/>
    <property type="evidence" value="ECO:0007669"/>
    <property type="project" value="UniProtKB-KW"/>
</dbReference>
<evidence type="ECO:0000256" key="7">
    <source>
        <dbReference type="SAM" id="Phobius"/>
    </source>
</evidence>
<feature type="transmembrane region" description="Helical" evidence="7">
    <location>
        <begin position="235"/>
        <end position="255"/>
    </location>
</feature>
<dbReference type="InterPro" id="IPR038770">
    <property type="entry name" value="Na+/solute_symporter_sf"/>
</dbReference>
<accession>A0A8S4MV56</accession>
<sequence length="460" mass="52002">MTVISSHPRLAVPMTQIPEKPKKRLKKGQIKEKLPPPVISFNIYTANQNCFFIKGLHVGRARMMVHIRKITPPERDPNSGEKDIILSYEYKVLIIRKRRWVDMIFDCVMALVAILTAFSLGLSTEQEVLKMQCKKPAPIIIAFVSQFLIMPLLSLGISKMTGLNDDLGLSLLYVACTPGGGMGFVLVSVMRGDIPVSVTLNFFTIIFTLGTAPLWIFVLGRFFHSAPDSDFLVALYNIELWLAAIVISYFIGMAIRRCRPGVADAILNWLIKPLLLLFCILFFTLGIYINMYMFEFVRTEVLVAAALLPFCGYLVSGVLSLISKQPGVYCKTIGTEMTVFNCMLVLVIIRFSFEQPDADIAAAMPIWVMFLTPTPFLFVFLLTILHKCIGKKCEKRREKKYRHFSIMSSLVNITQVSTISSPKQHEGETEHIDSDDMDKLENLMDGKRNCRNSRDRTTTL</sequence>
<keyword evidence="5 7" id="KW-1133">Transmembrane helix</keyword>
<feature type="transmembrane region" description="Helical" evidence="7">
    <location>
        <begin position="136"/>
        <end position="157"/>
    </location>
</feature>